<feature type="transmembrane region" description="Helical" evidence="1">
    <location>
        <begin position="104"/>
        <end position="120"/>
    </location>
</feature>
<feature type="domain" description="Heparan-alpha-glucosaminide N-acetyltransferase catalytic" evidence="3">
    <location>
        <begin position="2"/>
        <end position="201"/>
    </location>
</feature>
<feature type="transmembrane region" description="Helical" evidence="1">
    <location>
        <begin position="47"/>
        <end position="69"/>
    </location>
</feature>
<evidence type="ECO:0000259" key="2">
    <source>
        <dbReference type="Pfam" id="PF04235"/>
    </source>
</evidence>
<dbReference type="EMBL" id="LKBA01000006">
    <property type="protein sequence ID" value="KPN63379.1"/>
    <property type="molecule type" value="Genomic_DNA"/>
</dbReference>
<feature type="transmembrane region" description="Helical" evidence="1">
    <location>
        <begin position="242"/>
        <end position="268"/>
    </location>
</feature>
<dbReference type="PANTHER" id="PTHR30590:SF3">
    <property type="entry name" value="HYPOTHETICAL MEMBRANE SPANNING PROTEIN"/>
    <property type="match status" value="1"/>
</dbReference>
<evidence type="ECO:0000313" key="4">
    <source>
        <dbReference type="EMBL" id="KPN63379.1"/>
    </source>
</evidence>
<proteinExistence type="predicted"/>
<dbReference type="OrthoDB" id="9807744at2"/>
<evidence type="ECO:0008006" key="6">
    <source>
        <dbReference type="Google" id="ProtNLM"/>
    </source>
</evidence>
<feature type="transmembrane region" description="Helical" evidence="1">
    <location>
        <begin position="311"/>
        <end position="330"/>
    </location>
</feature>
<dbReference type="Pfam" id="PF04235">
    <property type="entry name" value="DUF418"/>
    <property type="match status" value="1"/>
</dbReference>
<dbReference type="RefSeq" id="WP_055189661.1">
    <property type="nucleotide sequence ID" value="NZ_FPBS01000002.1"/>
</dbReference>
<feature type="transmembrane region" description="Helical" evidence="1">
    <location>
        <begin position="12"/>
        <end position="35"/>
    </location>
</feature>
<evidence type="ECO:0000259" key="3">
    <source>
        <dbReference type="Pfam" id="PF07786"/>
    </source>
</evidence>
<feature type="transmembrane region" description="Helical" evidence="1">
    <location>
        <begin position="125"/>
        <end position="143"/>
    </location>
</feature>
<keyword evidence="1" id="KW-1133">Transmembrane helix</keyword>
<dbReference type="InterPro" id="IPR007349">
    <property type="entry name" value="DUF418"/>
</dbReference>
<dbReference type="PANTHER" id="PTHR30590">
    <property type="entry name" value="INNER MEMBRANE PROTEIN"/>
    <property type="match status" value="1"/>
</dbReference>
<dbReference type="Proteomes" id="UP000050471">
    <property type="component" value="Unassembled WGS sequence"/>
</dbReference>
<feature type="domain" description="DUF418" evidence="2">
    <location>
        <begin position="242"/>
        <end position="348"/>
    </location>
</feature>
<protein>
    <recommendedName>
        <fullName evidence="6">DUF418 domain-containing protein</fullName>
    </recommendedName>
</protein>
<organism evidence="4 5">
    <name type="scientific">Aliiroseovarius crassostreae</name>
    <dbReference type="NCBI Taxonomy" id="154981"/>
    <lineage>
        <taxon>Bacteria</taxon>
        <taxon>Pseudomonadati</taxon>
        <taxon>Pseudomonadota</taxon>
        <taxon>Alphaproteobacteria</taxon>
        <taxon>Rhodobacterales</taxon>
        <taxon>Paracoccaceae</taxon>
        <taxon>Aliiroseovarius</taxon>
    </lineage>
</organism>
<feature type="transmembrane region" description="Helical" evidence="1">
    <location>
        <begin position="280"/>
        <end position="299"/>
    </location>
</feature>
<keyword evidence="1" id="KW-0472">Membrane</keyword>
<dbReference type="STRING" id="154981.AKJ29_11960"/>
<evidence type="ECO:0000256" key="1">
    <source>
        <dbReference type="SAM" id="Phobius"/>
    </source>
</evidence>
<keyword evidence="5" id="KW-1185">Reference proteome</keyword>
<dbReference type="AlphaFoldDB" id="A0A0N8IBK7"/>
<dbReference type="InterPro" id="IPR012429">
    <property type="entry name" value="HGSNAT_cat"/>
</dbReference>
<feature type="transmembrane region" description="Helical" evidence="1">
    <location>
        <begin position="173"/>
        <end position="191"/>
    </location>
</feature>
<dbReference type="InterPro" id="IPR052529">
    <property type="entry name" value="Bact_Transport_Assoc"/>
</dbReference>
<gene>
    <name evidence="4" type="ORF">AKJ29_11960</name>
</gene>
<keyword evidence="1" id="KW-0812">Transmembrane</keyword>
<comment type="caution">
    <text evidence="4">The sequence shown here is derived from an EMBL/GenBank/DDBJ whole genome shotgun (WGS) entry which is preliminary data.</text>
</comment>
<feature type="transmembrane region" description="Helical" evidence="1">
    <location>
        <begin position="81"/>
        <end position="98"/>
    </location>
</feature>
<reference evidence="4 5" key="1">
    <citation type="submission" date="2015-09" db="EMBL/GenBank/DDBJ databases">
        <title>Draft genome sequence of Aliiroseovarius crassostreae CV919-312TSm, the causative agent of Roseovarius Oyster Disease (formerly Juvenile Oyster Disease).</title>
        <authorList>
            <person name="Kessner L."/>
            <person name="Spinard E."/>
            <person name="Nelson D."/>
        </authorList>
    </citation>
    <scope>NUCLEOTIDE SEQUENCE [LARGE SCALE GENOMIC DNA]</scope>
    <source>
        <strain evidence="4 5">CV919-312</strain>
    </source>
</reference>
<sequence length="350" mass="38028">MRNQGIDIARFLAFAGMVLVNFRIAAELATGGGWGGADIALGWAEDWPATLTMLIEGRAAALFVILAGVSLSLGSARWHLVLRRALFLFAIGMGNMLIFEADILHFYGLYFAAAALLLGASNRSLLSGAALLVGLGVLAQITLDYNVGWDWDRLAYADFWTLAGFLRHSLYNGWHPVFPWLAFLLFGLWLGRLKLDHLPVQLSLLIGGALVAYLGERLSQRLIELPELGEVLGTAPLPPGPLYMLVAGASATALLGATLLITPLIWLFRVELLFVAPGRMTLTLYVAHIVIGMGLLEAMGLLDGQMSSPGIFAYSIGFVTISALFALFWLRKFRRGPLEALMRITTEGKL</sequence>
<name>A0A0N8IBK7_9RHOB</name>
<evidence type="ECO:0000313" key="5">
    <source>
        <dbReference type="Proteomes" id="UP000050471"/>
    </source>
</evidence>
<accession>A0A0N8IBK7</accession>
<dbReference type="Pfam" id="PF07786">
    <property type="entry name" value="HGSNAT_cat"/>
    <property type="match status" value="1"/>
</dbReference>
<feature type="transmembrane region" description="Helical" evidence="1">
    <location>
        <begin position="198"/>
        <end position="215"/>
    </location>
</feature>